<dbReference type="EMBL" id="BARW01012323">
    <property type="protein sequence ID" value="GAI82943.1"/>
    <property type="molecule type" value="Genomic_DNA"/>
</dbReference>
<proteinExistence type="inferred from homology"/>
<dbReference type="PROSITE" id="PS00937">
    <property type="entry name" value="RIBOSOMAL_L20"/>
    <property type="match status" value="1"/>
</dbReference>
<keyword evidence="2" id="KW-0699">rRNA-binding</keyword>
<dbReference type="GO" id="GO:0006412">
    <property type="term" value="P:translation"/>
    <property type="evidence" value="ECO:0007669"/>
    <property type="project" value="InterPro"/>
</dbReference>
<dbReference type="GO" id="GO:0003735">
    <property type="term" value="F:structural constituent of ribosome"/>
    <property type="evidence" value="ECO:0007669"/>
    <property type="project" value="InterPro"/>
</dbReference>
<gene>
    <name evidence="6" type="ORF">S12H4_23276</name>
</gene>
<evidence type="ECO:0008006" key="7">
    <source>
        <dbReference type="Google" id="ProtNLM"/>
    </source>
</evidence>
<evidence type="ECO:0000313" key="6">
    <source>
        <dbReference type="EMBL" id="GAI82943.1"/>
    </source>
</evidence>
<accession>X1RQK3</accession>
<dbReference type="Gene3D" id="6.10.160.10">
    <property type="match status" value="1"/>
</dbReference>
<dbReference type="InterPro" id="IPR005813">
    <property type="entry name" value="Ribosomal_bL20"/>
</dbReference>
<evidence type="ECO:0000256" key="4">
    <source>
        <dbReference type="ARBA" id="ARBA00022980"/>
    </source>
</evidence>
<keyword evidence="4" id="KW-0689">Ribosomal protein</keyword>
<dbReference type="CDD" id="cd07026">
    <property type="entry name" value="Ribosomal_L20"/>
    <property type="match status" value="1"/>
</dbReference>
<comment type="similarity">
    <text evidence="1">Belongs to the bacterial ribosomal protein bL20 family.</text>
</comment>
<dbReference type="InterPro" id="IPR035566">
    <property type="entry name" value="Ribosomal_protein_bL20_C"/>
</dbReference>
<dbReference type="PANTHER" id="PTHR10986">
    <property type="entry name" value="39S RIBOSOMAL PROTEIN L20"/>
    <property type="match status" value="1"/>
</dbReference>
<dbReference type="FunFam" id="1.10.1900.20:FF:000001">
    <property type="entry name" value="50S ribosomal protein L20"/>
    <property type="match status" value="1"/>
</dbReference>
<sequence length="117" mass="13537">RVKGGRTAHRRHKKVLALTKGHRATKHSLYRRAHESMLKSLSYAYRHRRERKGDMRRLWILRVNAASRAQGLTYGQFMDGLRKSGVEINRKLLADMAVREPESFANLITLAKGKVQD</sequence>
<dbReference type="InterPro" id="IPR049946">
    <property type="entry name" value="RIBOSOMAL_L20_CS"/>
</dbReference>
<dbReference type="Gene3D" id="1.10.1900.20">
    <property type="entry name" value="Ribosomal protein L20"/>
    <property type="match status" value="1"/>
</dbReference>
<dbReference type="AlphaFoldDB" id="X1RQK3"/>
<comment type="caution">
    <text evidence="6">The sequence shown here is derived from an EMBL/GenBank/DDBJ whole genome shotgun (WGS) entry which is preliminary data.</text>
</comment>
<keyword evidence="5" id="KW-0687">Ribonucleoprotein</keyword>
<dbReference type="GO" id="GO:0019843">
    <property type="term" value="F:rRNA binding"/>
    <property type="evidence" value="ECO:0007669"/>
    <property type="project" value="UniProtKB-KW"/>
</dbReference>
<evidence type="ECO:0000256" key="3">
    <source>
        <dbReference type="ARBA" id="ARBA00022884"/>
    </source>
</evidence>
<protein>
    <recommendedName>
        <fullName evidence="7">50S ribosomal protein L20</fullName>
    </recommendedName>
</protein>
<evidence type="ECO:0000256" key="2">
    <source>
        <dbReference type="ARBA" id="ARBA00022730"/>
    </source>
</evidence>
<dbReference type="NCBIfam" id="TIGR01032">
    <property type="entry name" value="rplT_bact"/>
    <property type="match status" value="1"/>
</dbReference>
<dbReference type="PRINTS" id="PR00062">
    <property type="entry name" value="RIBOSOMALL20"/>
</dbReference>
<keyword evidence="3" id="KW-0694">RNA-binding</keyword>
<reference evidence="6" key="1">
    <citation type="journal article" date="2014" name="Front. Microbiol.">
        <title>High frequency of phylogenetically diverse reductive dehalogenase-homologous genes in deep subseafloor sedimentary metagenomes.</title>
        <authorList>
            <person name="Kawai M."/>
            <person name="Futagami T."/>
            <person name="Toyoda A."/>
            <person name="Takaki Y."/>
            <person name="Nishi S."/>
            <person name="Hori S."/>
            <person name="Arai W."/>
            <person name="Tsubouchi T."/>
            <person name="Morono Y."/>
            <person name="Uchiyama I."/>
            <person name="Ito T."/>
            <person name="Fujiyama A."/>
            <person name="Inagaki F."/>
            <person name="Takami H."/>
        </authorList>
    </citation>
    <scope>NUCLEOTIDE SEQUENCE</scope>
    <source>
        <strain evidence="6">Expedition CK06-06</strain>
    </source>
</reference>
<name>X1RQK3_9ZZZZ</name>
<feature type="non-terminal residue" evidence="6">
    <location>
        <position position="1"/>
    </location>
</feature>
<evidence type="ECO:0000256" key="5">
    <source>
        <dbReference type="ARBA" id="ARBA00023274"/>
    </source>
</evidence>
<dbReference type="SUPFAM" id="SSF74731">
    <property type="entry name" value="Ribosomal protein L20"/>
    <property type="match status" value="1"/>
</dbReference>
<organism evidence="6">
    <name type="scientific">marine sediment metagenome</name>
    <dbReference type="NCBI Taxonomy" id="412755"/>
    <lineage>
        <taxon>unclassified sequences</taxon>
        <taxon>metagenomes</taxon>
        <taxon>ecological metagenomes</taxon>
    </lineage>
</organism>
<dbReference type="GO" id="GO:1990904">
    <property type="term" value="C:ribonucleoprotein complex"/>
    <property type="evidence" value="ECO:0007669"/>
    <property type="project" value="UniProtKB-KW"/>
</dbReference>
<dbReference type="Pfam" id="PF00453">
    <property type="entry name" value="Ribosomal_L20"/>
    <property type="match status" value="1"/>
</dbReference>
<evidence type="ECO:0000256" key="1">
    <source>
        <dbReference type="ARBA" id="ARBA00007698"/>
    </source>
</evidence>
<dbReference type="HAMAP" id="MF_00382">
    <property type="entry name" value="Ribosomal_bL20"/>
    <property type="match status" value="1"/>
</dbReference>
<dbReference type="GO" id="GO:0005840">
    <property type="term" value="C:ribosome"/>
    <property type="evidence" value="ECO:0007669"/>
    <property type="project" value="UniProtKB-KW"/>
</dbReference>